<evidence type="ECO:0000313" key="2">
    <source>
        <dbReference type="EMBL" id="KAI3430427.1"/>
    </source>
</evidence>
<comment type="caution">
    <text evidence="2">The sequence shown here is derived from an EMBL/GenBank/DDBJ whole genome shotgun (WGS) entry which is preliminary data.</text>
</comment>
<keyword evidence="1" id="KW-1133">Transmembrane helix</keyword>
<proteinExistence type="predicted"/>
<organism evidence="2 3">
    <name type="scientific">Chlorella vulgaris</name>
    <name type="common">Green alga</name>
    <dbReference type="NCBI Taxonomy" id="3077"/>
    <lineage>
        <taxon>Eukaryota</taxon>
        <taxon>Viridiplantae</taxon>
        <taxon>Chlorophyta</taxon>
        <taxon>core chlorophytes</taxon>
        <taxon>Trebouxiophyceae</taxon>
        <taxon>Chlorellales</taxon>
        <taxon>Chlorellaceae</taxon>
        <taxon>Chlorella clade</taxon>
        <taxon>Chlorella</taxon>
    </lineage>
</organism>
<name>A0A9D4TNI8_CHLVU</name>
<keyword evidence="3" id="KW-1185">Reference proteome</keyword>
<reference evidence="2" key="2">
    <citation type="submission" date="2020-11" db="EMBL/GenBank/DDBJ databases">
        <authorList>
            <person name="Cecchin M."/>
            <person name="Marcolungo L."/>
            <person name="Rossato M."/>
            <person name="Girolomoni L."/>
            <person name="Cosentino E."/>
            <person name="Cuine S."/>
            <person name="Li-Beisson Y."/>
            <person name="Delledonne M."/>
            <person name="Ballottari M."/>
        </authorList>
    </citation>
    <scope>NUCLEOTIDE SEQUENCE</scope>
    <source>
        <strain evidence="2">211/11P</strain>
        <tissue evidence="2">Whole cell</tissue>
    </source>
</reference>
<reference evidence="2" key="1">
    <citation type="journal article" date="2019" name="Plant J.">
        <title>Chlorella vulgaris genome assembly and annotation reveals the molecular basis for metabolic acclimation to high light conditions.</title>
        <authorList>
            <person name="Cecchin M."/>
            <person name="Marcolungo L."/>
            <person name="Rossato M."/>
            <person name="Girolomoni L."/>
            <person name="Cosentino E."/>
            <person name="Cuine S."/>
            <person name="Li-Beisson Y."/>
            <person name="Delledonne M."/>
            <person name="Ballottari M."/>
        </authorList>
    </citation>
    <scope>NUCLEOTIDE SEQUENCE</scope>
    <source>
        <strain evidence="2">211/11P</strain>
    </source>
</reference>
<evidence type="ECO:0000256" key="1">
    <source>
        <dbReference type="SAM" id="Phobius"/>
    </source>
</evidence>
<dbReference type="EMBL" id="SIDB01000007">
    <property type="protein sequence ID" value="KAI3430427.1"/>
    <property type="molecule type" value="Genomic_DNA"/>
</dbReference>
<evidence type="ECO:0000313" key="3">
    <source>
        <dbReference type="Proteomes" id="UP001055712"/>
    </source>
</evidence>
<accession>A0A9D4TNI8</accession>
<dbReference type="AlphaFoldDB" id="A0A9D4TNI8"/>
<feature type="transmembrane region" description="Helical" evidence="1">
    <location>
        <begin position="116"/>
        <end position="141"/>
    </location>
</feature>
<feature type="transmembrane region" description="Helical" evidence="1">
    <location>
        <begin position="85"/>
        <end position="104"/>
    </location>
</feature>
<keyword evidence="1" id="KW-0812">Transmembrane</keyword>
<sequence length="158" mass="17444">MATVAPTSRLAPMSMVGRPASRLPLTSSRLPHGTIAGVSRTRATLPGGSGSGLYNLPVVARVASDDGARNTGGGAELELFTTEDIWTIVGACTLTPLGLIFCLHELEQNYDNGRQYWPLFCFVFFLYWCCGLALPLTYGYVRWQSRRRMRSQKPKQQE</sequence>
<keyword evidence="1" id="KW-0472">Membrane</keyword>
<gene>
    <name evidence="2" type="ORF">D9Q98_005022</name>
</gene>
<protein>
    <submittedName>
        <fullName evidence="2">Uncharacterized protein</fullName>
    </submittedName>
</protein>
<dbReference type="Proteomes" id="UP001055712">
    <property type="component" value="Unassembled WGS sequence"/>
</dbReference>